<gene>
    <name evidence="2" type="primary">LOC110786399</name>
</gene>
<dbReference type="AlphaFoldDB" id="A0A9R0IC97"/>
<dbReference type="PANTHER" id="PTHR35724:SF1">
    <property type="entry name" value="PROTEIN CHLORORESPIRATORY REDUCTION 6, CHLOROPLASTIC"/>
    <property type="match status" value="1"/>
</dbReference>
<organism evidence="1 2">
    <name type="scientific">Spinacia oleracea</name>
    <name type="common">Spinach</name>
    <dbReference type="NCBI Taxonomy" id="3562"/>
    <lineage>
        <taxon>Eukaryota</taxon>
        <taxon>Viridiplantae</taxon>
        <taxon>Streptophyta</taxon>
        <taxon>Embryophyta</taxon>
        <taxon>Tracheophyta</taxon>
        <taxon>Spermatophyta</taxon>
        <taxon>Magnoliopsida</taxon>
        <taxon>eudicotyledons</taxon>
        <taxon>Gunneridae</taxon>
        <taxon>Pentapetalae</taxon>
        <taxon>Caryophyllales</taxon>
        <taxon>Chenopodiaceae</taxon>
        <taxon>Chenopodioideae</taxon>
        <taxon>Anserineae</taxon>
        <taxon>Spinacia</taxon>
    </lineage>
</organism>
<reference evidence="2" key="2">
    <citation type="submission" date="2025-08" db="UniProtKB">
        <authorList>
            <consortium name="RefSeq"/>
        </authorList>
    </citation>
    <scope>IDENTIFICATION</scope>
    <source>
        <tissue evidence="2">Leaf</tissue>
    </source>
</reference>
<dbReference type="RefSeq" id="XP_021846644.1">
    <property type="nucleotide sequence ID" value="XM_021990952.2"/>
</dbReference>
<evidence type="ECO:0000313" key="2">
    <source>
        <dbReference type="RefSeq" id="XP_021846644.1"/>
    </source>
</evidence>
<dbReference type="GeneID" id="110786399"/>
<dbReference type="KEGG" id="soe:110786399"/>
<dbReference type="OrthoDB" id="1903669at2759"/>
<dbReference type="NCBIfam" id="NF038024">
    <property type="entry name" value="CRR6_slr1097"/>
    <property type="match status" value="1"/>
</dbReference>
<keyword evidence="1" id="KW-1185">Reference proteome</keyword>
<sequence length="272" mass="30935">MVAFTTTPAIPVPVPVHPSSISQRNTPLNSNSCWKSVWFPPSSCSCSCLSILLANNTRRSTLHQFIIPKVSFNPQGNYDLSLLSDDDLQAKAPEPMPPKQGRYEVIIDTDAIRRLDLSPFQSATAISSSSSVNPEEYLERTIGFTIKYKREDPYDQREVSEFPEIRLWYVRLDATYPWLPLLLDWRAGELARYTAMLVPHQMSMRMGVVFNPEALELFIMNKVFTIYPWLKQQGFPTSKARLKTNDMARMLGFGIGDELFDLIDQHPVSSPT</sequence>
<reference evidence="1" key="1">
    <citation type="journal article" date="2021" name="Nat. Commun.">
        <title>Genomic analyses provide insights into spinach domestication and the genetic basis of agronomic traits.</title>
        <authorList>
            <person name="Cai X."/>
            <person name="Sun X."/>
            <person name="Xu C."/>
            <person name="Sun H."/>
            <person name="Wang X."/>
            <person name="Ge C."/>
            <person name="Zhang Z."/>
            <person name="Wang Q."/>
            <person name="Fei Z."/>
            <person name="Jiao C."/>
            <person name="Wang Q."/>
        </authorList>
    </citation>
    <scope>NUCLEOTIDE SEQUENCE [LARGE SCALE GENOMIC DNA]</scope>
    <source>
        <strain evidence="1">cv. Varoflay</strain>
    </source>
</reference>
<proteinExistence type="predicted"/>
<accession>A0A9R0IC97</accession>
<name>A0A9R0IC97_SPIOL</name>
<dbReference type="GO" id="GO:0009507">
    <property type="term" value="C:chloroplast"/>
    <property type="evidence" value="ECO:0000318"/>
    <property type="project" value="GO_Central"/>
</dbReference>
<dbReference type="Pfam" id="PF08847">
    <property type="entry name" value="Crr6"/>
    <property type="match status" value="1"/>
</dbReference>
<protein>
    <submittedName>
        <fullName evidence="2">Protein CHLORORESPIRATORY REDUCTION 6, chloroplastic</fullName>
    </submittedName>
</protein>
<dbReference type="PANTHER" id="PTHR35724">
    <property type="entry name" value="PROTEIN CHLORORESPIRATORY REDUCTION 6, CHLOROPLASTIC"/>
    <property type="match status" value="1"/>
</dbReference>
<dbReference type="GO" id="GO:0010275">
    <property type="term" value="P:NAD(P)H dehydrogenase complex assembly"/>
    <property type="evidence" value="ECO:0000318"/>
    <property type="project" value="GO_Central"/>
</dbReference>
<dbReference type="Proteomes" id="UP000813463">
    <property type="component" value="Chromosome 6"/>
</dbReference>
<evidence type="ECO:0000313" key="1">
    <source>
        <dbReference type="Proteomes" id="UP000813463"/>
    </source>
</evidence>
<dbReference type="InterPro" id="IPR014946">
    <property type="entry name" value="CRR6"/>
</dbReference>